<name>A0A2V3TSI1_9HYPH</name>
<dbReference type="EMBL" id="QJJK01000019">
    <property type="protein sequence ID" value="PXW51661.1"/>
    <property type="molecule type" value="Genomic_DNA"/>
</dbReference>
<evidence type="ECO:0008006" key="3">
    <source>
        <dbReference type="Google" id="ProtNLM"/>
    </source>
</evidence>
<comment type="caution">
    <text evidence="1">The sequence shown here is derived from an EMBL/GenBank/DDBJ whole genome shotgun (WGS) entry which is preliminary data.</text>
</comment>
<dbReference type="Proteomes" id="UP000248021">
    <property type="component" value="Unassembled WGS sequence"/>
</dbReference>
<keyword evidence="2" id="KW-1185">Reference proteome</keyword>
<dbReference type="AlphaFoldDB" id="A0A2V3TSI1"/>
<organism evidence="1 2">
    <name type="scientific">Chelatococcus asaccharovorans</name>
    <dbReference type="NCBI Taxonomy" id="28210"/>
    <lineage>
        <taxon>Bacteria</taxon>
        <taxon>Pseudomonadati</taxon>
        <taxon>Pseudomonadota</taxon>
        <taxon>Alphaproteobacteria</taxon>
        <taxon>Hyphomicrobiales</taxon>
        <taxon>Chelatococcaceae</taxon>
        <taxon>Chelatococcus</taxon>
    </lineage>
</organism>
<accession>A0A2V3TSI1</accession>
<evidence type="ECO:0000313" key="1">
    <source>
        <dbReference type="EMBL" id="PXW51661.1"/>
    </source>
</evidence>
<reference evidence="1 2" key="1">
    <citation type="submission" date="2018-05" db="EMBL/GenBank/DDBJ databases">
        <title>Genomic Encyclopedia of Type Strains, Phase IV (KMG-IV): sequencing the most valuable type-strain genomes for metagenomic binning, comparative biology and taxonomic classification.</title>
        <authorList>
            <person name="Goeker M."/>
        </authorList>
    </citation>
    <scope>NUCLEOTIDE SEQUENCE [LARGE SCALE GENOMIC DNA]</scope>
    <source>
        <strain evidence="1 2">DSM 6462</strain>
    </source>
</reference>
<proteinExistence type="predicted"/>
<gene>
    <name evidence="1" type="ORF">C7450_119100</name>
</gene>
<evidence type="ECO:0000313" key="2">
    <source>
        <dbReference type="Proteomes" id="UP000248021"/>
    </source>
</evidence>
<protein>
    <recommendedName>
        <fullName evidence="3">DDE family transposase</fullName>
    </recommendedName>
</protein>
<sequence>MGVRLDARPDVLDRRCESVEHSFGTIKQWMNQGAFLMRGLDNVRGEFSLDRARLQYQKGHHPCWRTGPDRR</sequence>